<dbReference type="GO" id="GO:0140082">
    <property type="term" value="F:SUMO-ubiquitin ligase activity"/>
    <property type="evidence" value="ECO:0007669"/>
    <property type="project" value="TreeGrafter"/>
</dbReference>
<dbReference type="OrthoDB" id="6270329at2759"/>
<feature type="compositionally biased region" description="Polar residues" evidence="5">
    <location>
        <begin position="178"/>
        <end position="190"/>
    </location>
</feature>
<feature type="compositionally biased region" description="Acidic residues" evidence="5">
    <location>
        <begin position="126"/>
        <end position="142"/>
    </location>
</feature>
<evidence type="ECO:0000256" key="2">
    <source>
        <dbReference type="ARBA" id="ARBA00022771"/>
    </source>
</evidence>
<dbReference type="Proteomes" id="UP000703269">
    <property type="component" value="Unassembled WGS sequence"/>
</dbReference>
<dbReference type="InterPro" id="IPR017907">
    <property type="entry name" value="Znf_RING_CS"/>
</dbReference>
<feature type="compositionally biased region" description="Acidic residues" evidence="5">
    <location>
        <begin position="91"/>
        <end position="108"/>
    </location>
</feature>
<dbReference type="PANTHER" id="PTHR47094:SF1">
    <property type="entry name" value="RING-TYPE E3 UBIQUITIN TRANSFERASE"/>
    <property type="match status" value="1"/>
</dbReference>
<evidence type="ECO:0000259" key="6">
    <source>
        <dbReference type="PROSITE" id="PS50089"/>
    </source>
</evidence>
<evidence type="ECO:0000313" key="9">
    <source>
        <dbReference type="Proteomes" id="UP000703269"/>
    </source>
</evidence>
<gene>
    <name evidence="8" type="ORF">PsYK624_025670</name>
</gene>
<dbReference type="GO" id="GO:0033768">
    <property type="term" value="C:SUMO-targeted ubiquitin ligase complex"/>
    <property type="evidence" value="ECO:0007669"/>
    <property type="project" value="TreeGrafter"/>
</dbReference>
<dbReference type="Pfam" id="PF00097">
    <property type="entry name" value="zf-C3HC4"/>
    <property type="match status" value="1"/>
</dbReference>
<keyword evidence="2 4" id="KW-0863">Zinc-finger</keyword>
<feature type="region of interest" description="Disordered" evidence="5">
    <location>
        <begin position="160"/>
        <end position="196"/>
    </location>
</feature>
<dbReference type="SMART" id="SM00184">
    <property type="entry name" value="RING"/>
    <property type="match status" value="1"/>
</dbReference>
<organism evidence="8 9">
    <name type="scientific">Phanerochaete sordida</name>
    <dbReference type="NCBI Taxonomy" id="48140"/>
    <lineage>
        <taxon>Eukaryota</taxon>
        <taxon>Fungi</taxon>
        <taxon>Dikarya</taxon>
        <taxon>Basidiomycota</taxon>
        <taxon>Agaricomycotina</taxon>
        <taxon>Agaricomycetes</taxon>
        <taxon>Polyporales</taxon>
        <taxon>Phanerochaetaceae</taxon>
        <taxon>Phanerochaete</taxon>
    </lineage>
</organism>
<dbReference type="SMART" id="SM00355">
    <property type="entry name" value="ZnF_C2H2"/>
    <property type="match status" value="3"/>
</dbReference>
<evidence type="ECO:0000256" key="3">
    <source>
        <dbReference type="ARBA" id="ARBA00022833"/>
    </source>
</evidence>
<evidence type="ECO:0000256" key="1">
    <source>
        <dbReference type="ARBA" id="ARBA00022723"/>
    </source>
</evidence>
<sequence length="259" mass="29368">MSDFVYSDMTYCTLCDRYFPGEEARAQHVQVSINHPRCDTCNRRFANKNSLRNHYVYSRRHHYCAVCERDFRTAAGLRAHIEYAAVHRDDSDSDEDIDDIDDSSEGWEDVVGGRVFPEENAREYPDTSEDEEDPNYWTDDDTEDFEEERDSYYGFARAPATAPQAHDSHNAAADTHQPVATSSENGNTESPDTEKAPTSGVFFSCPLCLEAPKESSATRCGHLFCTPCIRTALSNKKMCPVCREFAVPKQLRRIYLSAA</sequence>
<dbReference type="InterPro" id="IPR013083">
    <property type="entry name" value="Znf_RING/FYVE/PHD"/>
</dbReference>
<keyword evidence="9" id="KW-1185">Reference proteome</keyword>
<evidence type="ECO:0000256" key="4">
    <source>
        <dbReference type="PROSITE-ProRule" id="PRU00042"/>
    </source>
</evidence>
<feature type="region of interest" description="Disordered" evidence="5">
    <location>
        <begin position="88"/>
        <end position="142"/>
    </location>
</feature>
<dbReference type="GO" id="GO:0008270">
    <property type="term" value="F:zinc ion binding"/>
    <property type="evidence" value="ECO:0007669"/>
    <property type="project" value="UniProtKB-KW"/>
</dbReference>
<feature type="domain" description="C2H2-type" evidence="7">
    <location>
        <begin position="62"/>
        <end position="92"/>
    </location>
</feature>
<dbReference type="PROSITE" id="PS50157">
    <property type="entry name" value="ZINC_FINGER_C2H2_2"/>
    <property type="match status" value="1"/>
</dbReference>
<dbReference type="Gene3D" id="3.30.160.60">
    <property type="entry name" value="Classic Zinc Finger"/>
    <property type="match status" value="1"/>
</dbReference>
<dbReference type="PANTHER" id="PTHR47094">
    <property type="entry name" value="ELFLESS, ISOFORM B"/>
    <property type="match status" value="1"/>
</dbReference>
<evidence type="ECO:0000259" key="7">
    <source>
        <dbReference type="PROSITE" id="PS50157"/>
    </source>
</evidence>
<evidence type="ECO:0000313" key="8">
    <source>
        <dbReference type="EMBL" id="GJE86487.1"/>
    </source>
</evidence>
<dbReference type="PROSITE" id="PS00518">
    <property type="entry name" value="ZF_RING_1"/>
    <property type="match status" value="1"/>
</dbReference>
<keyword evidence="3" id="KW-0862">Zinc</keyword>
<dbReference type="Gene3D" id="3.30.40.10">
    <property type="entry name" value="Zinc/RING finger domain, C3HC4 (zinc finger)"/>
    <property type="match status" value="1"/>
</dbReference>
<dbReference type="InterPro" id="IPR013087">
    <property type="entry name" value="Znf_C2H2_type"/>
</dbReference>
<accession>A0A9P3LA75</accession>
<dbReference type="InterPro" id="IPR001841">
    <property type="entry name" value="Znf_RING"/>
</dbReference>
<protein>
    <submittedName>
        <fullName evidence="8">RING-type domain-containing protein</fullName>
    </submittedName>
</protein>
<feature type="compositionally biased region" description="Basic and acidic residues" evidence="5">
    <location>
        <begin position="116"/>
        <end position="125"/>
    </location>
</feature>
<name>A0A9P3LA75_9APHY</name>
<dbReference type="EMBL" id="BPQB01000004">
    <property type="protein sequence ID" value="GJE86487.1"/>
    <property type="molecule type" value="Genomic_DNA"/>
</dbReference>
<dbReference type="InterPro" id="IPR018957">
    <property type="entry name" value="Znf_C3HC4_RING-type"/>
</dbReference>
<dbReference type="AlphaFoldDB" id="A0A9P3LA75"/>
<keyword evidence="1" id="KW-0479">Metal-binding</keyword>
<dbReference type="SUPFAM" id="SSF57850">
    <property type="entry name" value="RING/U-box"/>
    <property type="match status" value="1"/>
</dbReference>
<reference evidence="8 9" key="1">
    <citation type="submission" date="2021-08" db="EMBL/GenBank/DDBJ databases">
        <title>Draft Genome Sequence of Phanerochaete sordida strain YK-624.</title>
        <authorList>
            <person name="Mori T."/>
            <person name="Dohra H."/>
            <person name="Suzuki T."/>
            <person name="Kawagishi H."/>
            <person name="Hirai H."/>
        </authorList>
    </citation>
    <scope>NUCLEOTIDE SEQUENCE [LARGE SCALE GENOMIC DNA]</scope>
    <source>
        <strain evidence="8 9">YK-624</strain>
    </source>
</reference>
<dbReference type="GO" id="GO:0032183">
    <property type="term" value="F:SUMO binding"/>
    <property type="evidence" value="ECO:0007669"/>
    <property type="project" value="TreeGrafter"/>
</dbReference>
<comment type="caution">
    <text evidence="8">The sequence shown here is derived from an EMBL/GenBank/DDBJ whole genome shotgun (WGS) entry which is preliminary data.</text>
</comment>
<dbReference type="Pfam" id="PF12874">
    <property type="entry name" value="zf-met"/>
    <property type="match status" value="2"/>
</dbReference>
<dbReference type="InterPro" id="IPR049627">
    <property type="entry name" value="SLX8"/>
</dbReference>
<dbReference type="GO" id="GO:0061630">
    <property type="term" value="F:ubiquitin protein ligase activity"/>
    <property type="evidence" value="ECO:0007669"/>
    <property type="project" value="InterPro"/>
</dbReference>
<proteinExistence type="predicted"/>
<dbReference type="GO" id="GO:0006511">
    <property type="term" value="P:ubiquitin-dependent protein catabolic process"/>
    <property type="evidence" value="ECO:0007669"/>
    <property type="project" value="TreeGrafter"/>
</dbReference>
<dbReference type="PROSITE" id="PS50089">
    <property type="entry name" value="ZF_RING_2"/>
    <property type="match status" value="1"/>
</dbReference>
<evidence type="ECO:0000256" key="5">
    <source>
        <dbReference type="SAM" id="MobiDB-lite"/>
    </source>
</evidence>
<feature type="domain" description="RING-type" evidence="6">
    <location>
        <begin position="205"/>
        <end position="243"/>
    </location>
</feature>